<keyword evidence="5 6" id="KW-0408">Iron</keyword>
<dbReference type="InterPro" id="IPR050121">
    <property type="entry name" value="Cytochrome_P450_monoxygenase"/>
</dbReference>
<keyword evidence="4 7" id="KW-0560">Oxidoreductase</keyword>
<dbReference type="GO" id="GO:0020037">
    <property type="term" value="F:heme binding"/>
    <property type="evidence" value="ECO:0007669"/>
    <property type="project" value="InterPro"/>
</dbReference>
<proteinExistence type="inferred from homology"/>
<dbReference type="GO" id="GO:0004497">
    <property type="term" value="F:monooxygenase activity"/>
    <property type="evidence" value="ECO:0007669"/>
    <property type="project" value="UniProtKB-KW"/>
</dbReference>
<comment type="caution">
    <text evidence="8">The sequence shown here is derived from an EMBL/GenBank/DDBJ whole genome shotgun (WGS) entry which is preliminary data.</text>
</comment>
<dbReference type="PROSITE" id="PS00086">
    <property type="entry name" value="CYTOCHROME_P450"/>
    <property type="match status" value="1"/>
</dbReference>
<evidence type="ECO:0000256" key="2">
    <source>
        <dbReference type="ARBA" id="ARBA00010617"/>
    </source>
</evidence>
<gene>
    <name evidence="8" type="ORF">N7463_009696</name>
</gene>
<dbReference type="PANTHER" id="PTHR24305:SF228">
    <property type="entry name" value="P450 MONOOXYGENASE, PUTATIVE (AFU_ORTHOLOGUE AFUA_3G03930)-RELATED"/>
    <property type="match status" value="1"/>
</dbReference>
<evidence type="ECO:0000313" key="9">
    <source>
        <dbReference type="Proteomes" id="UP001149954"/>
    </source>
</evidence>
<comment type="cofactor">
    <cofactor evidence="1 6">
        <name>heme</name>
        <dbReference type="ChEBI" id="CHEBI:30413"/>
    </cofactor>
</comment>
<dbReference type="InterPro" id="IPR001128">
    <property type="entry name" value="Cyt_P450"/>
</dbReference>
<dbReference type="GO" id="GO:0016705">
    <property type="term" value="F:oxidoreductase activity, acting on paired donors, with incorporation or reduction of molecular oxygen"/>
    <property type="evidence" value="ECO:0007669"/>
    <property type="project" value="InterPro"/>
</dbReference>
<evidence type="ECO:0000256" key="4">
    <source>
        <dbReference type="ARBA" id="ARBA00023002"/>
    </source>
</evidence>
<evidence type="ECO:0008006" key="10">
    <source>
        <dbReference type="Google" id="ProtNLM"/>
    </source>
</evidence>
<keyword evidence="7" id="KW-0503">Monooxygenase</keyword>
<dbReference type="FunFam" id="1.10.630.10:FF:000115">
    <property type="entry name" value="Cytochrome P450 monooxygenase, putative"/>
    <property type="match status" value="1"/>
</dbReference>
<dbReference type="Proteomes" id="UP001149954">
    <property type="component" value="Unassembled WGS sequence"/>
</dbReference>
<dbReference type="PRINTS" id="PR00385">
    <property type="entry name" value="P450"/>
</dbReference>
<dbReference type="SUPFAM" id="SSF48264">
    <property type="entry name" value="Cytochrome P450"/>
    <property type="match status" value="1"/>
</dbReference>
<dbReference type="InterPro" id="IPR036396">
    <property type="entry name" value="Cyt_P450_sf"/>
</dbReference>
<evidence type="ECO:0000256" key="5">
    <source>
        <dbReference type="ARBA" id="ARBA00023004"/>
    </source>
</evidence>
<dbReference type="AlphaFoldDB" id="A0A9W9XJQ9"/>
<keyword evidence="3 6" id="KW-0479">Metal-binding</keyword>
<comment type="similarity">
    <text evidence="2 7">Belongs to the cytochrome P450 family.</text>
</comment>
<dbReference type="PRINTS" id="PR00465">
    <property type="entry name" value="EP450IV"/>
</dbReference>
<accession>A0A9W9XJQ9</accession>
<evidence type="ECO:0000256" key="6">
    <source>
        <dbReference type="PIRSR" id="PIRSR602403-1"/>
    </source>
</evidence>
<evidence type="ECO:0000256" key="3">
    <source>
        <dbReference type="ARBA" id="ARBA00022723"/>
    </source>
</evidence>
<dbReference type="PANTHER" id="PTHR24305">
    <property type="entry name" value="CYTOCHROME P450"/>
    <property type="match status" value="1"/>
</dbReference>
<evidence type="ECO:0000313" key="8">
    <source>
        <dbReference type="EMBL" id="KAJ5493609.1"/>
    </source>
</evidence>
<dbReference type="InterPro" id="IPR017972">
    <property type="entry name" value="Cyt_P450_CS"/>
</dbReference>
<dbReference type="InterPro" id="IPR002403">
    <property type="entry name" value="Cyt_P450_E_grp-IV"/>
</dbReference>
<reference evidence="8" key="1">
    <citation type="submission" date="2022-12" db="EMBL/GenBank/DDBJ databases">
        <authorList>
            <person name="Petersen C."/>
        </authorList>
    </citation>
    <scope>NUCLEOTIDE SEQUENCE</scope>
    <source>
        <strain evidence="8">IBT 29495</strain>
    </source>
</reference>
<dbReference type="GO" id="GO:0043386">
    <property type="term" value="P:mycotoxin biosynthetic process"/>
    <property type="evidence" value="ECO:0007669"/>
    <property type="project" value="UniProtKB-ARBA"/>
</dbReference>
<protein>
    <recommendedName>
        <fullName evidence="10">Cytochrome P450</fullName>
    </recommendedName>
</protein>
<feature type="binding site" description="axial binding residue" evidence="6">
    <location>
        <position position="444"/>
    </location>
    <ligand>
        <name>heme</name>
        <dbReference type="ChEBI" id="CHEBI:30413"/>
    </ligand>
    <ligandPart>
        <name>Fe</name>
        <dbReference type="ChEBI" id="CHEBI:18248"/>
    </ligandPart>
</feature>
<evidence type="ECO:0000256" key="7">
    <source>
        <dbReference type="RuleBase" id="RU000461"/>
    </source>
</evidence>
<dbReference type="Gene3D" id="1.10.630.10">
    <property type="entry name" value="Cytochrome P450"/>
    <property type="match status" value="1"/>
</dbReference>
<sequence>MIPFMPLAFIIIILYLIYNHVIKPYFLSPLSSIPNAHLTSPLSSYWIDRKRSTGTEVLAIYALHQKHGPIVRLGPKELSVNSIHGLRIIYTGAFEKHSFYNEIFVNFNTENLVGMVHNAPHAHQKRMLSKIYSKSFLQESNDLRSMSKVVLWERFMPILQKAGESGEVLNVLPLFQALGMDFISSFLFGLRDGTRYVLNIPEWKIWLEEYEKFKFLSREDRYMGFIEGWCLGLCEQTEASKKVDALKDEEKLPFTNPVVYSRLRQSLLTQKEHDPRPLNLAIASELLDHLVAGHETSGITFTYMMWELSQRPELQGELRKELLTLSPSLQYSTTDGENPLASPSAIDALPLLDAMVRETLRLHSPAPAQLPRVTPATEKGTSLHGYDNIPGGVRVSSTAYSLHRISEVYPRPLEWLPQRWLEAGDKIHDMRRLFWPFGSGGRMCLGSNFALQEIKLVMAAVYSNYTTSIVDDEGIDQDYAFIALPRGRKLMLRFIPIDE</sequence>
<dbReference type="CDD" id="cd11059">
    <property type="entry name" value="CYP_fungal"/>
    <property type="match status" value="1"/>
</dbReference>
<dbReference type="EMBL" id="JAPWDS010000006">
    <property type="protein sequence ID" value="KAJ5493609.1"/>
    <property type="molecule type" value="Genomic_DNA"/>
</dbReference>
<dbReference type="OrthoDB" id="1470350at2759"/>
<keyword evidence="6 7" id="KW-0349">Heme</keyword>
<organism evidence="8 9">
    <name type="scientific">Penicillium fimorum</name>
    <dbReference type="NCBI Taxonomy" id="1882269"/>
    <lineage>
        <taxon>Eukaryota</taxon>
        <taxon>Fungi</taxon>
        <taxon>Dikarya</taxon>
        <taxon>Ascomycota</taxon>
        <taxon>Pezizomycotina</taxon>
        <taxon>Eurotiomycetes</taxon>
        <taxon>Eurotiomycetidae</taxon>
        <taxon>Eurotiales</taxon>
        <taxon>Aspergillaceae</taxon>
        <taxon>Penicillium</taxon>
    </lineage>
</organism>
<name>A0A9W9XJQ9_9EURO</name>
<keyword evidence="9" id="KW-1185">Reference proteome</keyword>
<dbReference type="GO" id="GO:0005506">
    <property type="term" value="F:iron ion binding"/>
    <property type="evidence" value="ECO:0007669"/>
    <property type="project" value="InterPro"/>
</dbReference>
<reference evidence="8" key="2">
    <citation type="journal article" date="2023" name="IMA Fungus">
        <title>Comparative genomic study of the Penicillium genus elucidates a diverse pangenome and 15 lateral gene transfer events.</title>
        <authorList>
            <person name="Petersen C."/>
            <person name="Sorensen T."/>
            <person name="Nielsen M.R."/>
            <person name="Sondergaard T.E."/>
            <person name="Sorensen J.L."/>
            <person name="Fitzpatrick D.A."/>
            <person name="Frisvad J.C."/>
            <person name="Nielsen K.L."/>
        </authorList>
    </citation>
    <scope>NUCLEOTIDE SEQUENCE</scope>
    <source>
        <strain evidence="8">IBT 29495</strain>
    </source>
</reference>
<dbReference type="Pfam" id="PF00067">
    <property type="entry name" value="p450"/>
    <property type="match status" value="1"/>
</dbReference>
<evidence type="ECO:0000256" key="1">
    <source>
        <dbReference type="ARBA" id="ARBA00001971"/>
    </source>
</evidence>